<evidence type="ECO:0000259" key="1">
    <source>
        <dbReference type="PROSITE" id="PS51725"/>
    </source>
</evidence>
<sequence length="101" mass="10789">MIHVLAIITTKPGMRDAVLKEFRANVPNVHAEKGCVEYGPATDADGFSAGAKLGTDTFVVIEKWESMEALKAHAAAPHMAAYAAKTRDMIASRTIHVLSPA</sequence>
<gene>
    <name evidence="2" type="ORF">FHP25_10665</name>
</gene>
<dbReference type="AlphaFoldDB" id="A0A5C8PPK5"/>
<organism evidence="2 3">
    <name type="scientific">Vineibacter terrae</name>
    <dbReference type="NCBI Taxonomy" id="2586908"/>
    <lineage>
        <taxon>Bacteria</taxon>
        <taxon>Pseudomonadati</taxon>
        <taxon>Pseudomonadota</taxon>
        <taxon>Alphaproteobacteria</taxon>
        <taxon>Hyphomicrobiales</taxon>
        <taxon>Vineibacter</taxon>
    </lineage>
</organism>
<protein>
    <submittedName>
        <fullName evidence="2">Antibiotic biosynthesis monooxygenase</fullName>
    </submittedName>
</protein>
<dbReference type="InterPro" id="IPR007138">
    <property type="entry name" value="ABM_dom"/>
</dbReference>
<dbReference type="Gene3D" id="3.30.70.100">
    <property type="match status" value="1"/>
</dbReference>
<name>A0A5C8PPK5_9HYPH</name>
<evidence type="ECO:0000313" key="3">
    <source>
        <dbReference type="Proteomes" id="UP000321638"/>
    </source>
</evidence>
<comment type="caution">
    <text evidence="2">The sequence shown here is derived from an EMBL/GenBank/DDBJ whole genome shotgun (WGS) entry which is preliminary data.</text>
</comment>
<dbReference type="GO" id="GO:0005829">
    <property type="term" value="C:cytosol"/>
    <property type="evidence" value="ECO:0007669"/>
    <property type="project" value="TreeGrafter"/>
</dbReference>
<evidence type="ECO:0000313" key="2">
    <source>
        <dbReference type="EMBL" id="TXL76663.1"/>
    </source>
</evidence>
<proteinExistence type="predicted"/>
<dbReference type="PANTHER" id="PTHR33336">
    <property type="entry name" value="QUINOL MONOOXYGENASE YGIN-RELATED"/>
    <property type="match status" value="1"/>
</dbReference>
<dbReference type="PANTHER" id="PTHR33336:SF3">
    <property type="entry name" value="ABM DOMAIN-CONTAINING PROTEIN"/>
    <property type="match status" value="1"/>
</dbReference>
<dbReference type="Proteomes" id="UP000321638">
    <property type="component" value="Unassembled WGS sequence"/>
</dbReference>
<dbReference type="InterPro" id="IPR050744">
    <property type="entry name" value="AI-2_Isomerase_LsrG"/>
</dbReference>
<keyword evidence="2" id="KW-0560">Oxidoreductase</keyword>
<dbReference type="PROSITE" id="PS51725">
    <property type="entry name" value="ABM"/>
    <property type="match status" value="1"/>
</dbReference>
<reference evidence="2 3" key="1">
    <citation type="submission" date="2019-06" db="EMBL/GenBank/DDBJ databases">
        <title>New taxonomy in bacterial strain CC-CFT640, isolated from vineyard.</title>
        <authorList>
            <person name="Lin S.-Y."/>
            <person name="Tsai C.-F."/>
            <person name="Young C.-C."/>
        </authorList>
    </citation>
    <scope>NUCLEOTIDE SEQUENCE [LARGE SCALE GENOMIC DNA]</scope>
    <source>
        <strain evidence="2 3">CC-CFT640</strain>
    </source>
</reference>
<dbReference type="RefSeq" id="WP_147846924.1">
    <property type="nucleotide sequence ID" value="NZ_DATAJT010000626.1"/>
</dbReference>
<dbReference type="EMBL" id="VDUZ01000010">
    <property type="protein sequence ID" value="TXL76663.1"/>
    <property type="molecule type" value="Genomic_DNA"/>
</dbReference>
<keyword evidence="3" id="KW-1185">Reference proteome</keyword>
<feature type="domain" description="ABM" evidence="1">
    <location>
        <begin position="2"/>
        <end position="98"/>
    </location>
</feature>
<dbReference type="InterPro" id="IPR011008">
    <property type="entry name" value="Dimeric_a/b-barrel"/>
</dbReference>
<accession>A0A5C8PPK5</accession>
<dbReference type="Pfam" id="PF03992">
    <property type="entry name" value="ABM"/>
    <property type="match status" value="1"/>
</dbReference>
<keyword evidence="2" id="KW-0503">Monooxygenase</keyword>
<dbReference type="OrthoDB" id="287932at2"/>
<dbReference type="GO" id="GO:0004497">
    <property type="term" value="F:monooxygenase activity"/>
    <property type="evidence" value="ECO:0007669"/>
    <property type="project" value="UniProtKB-KW"/>
</dbReference>
<dbReference type="SUPFAM" id="SSF54909">
    <property type="entry name" value="Dimeric alpha+beta barrel"/>
    <property type="match status" value="1"/>
</dbReference>